<accession>A0A0L0DFF6</accession>
<dbReference type="AlphaFoldDB" id="A0A0L0DFF6"/>
<dbReference type="GeneID" id="25566041"/>
<dbReference type="EMBL" id="GL349464">
    <property type="protein sequence ID" value="KNC51024.1"/>
    <property type="molecule type" value="Genomic_DNA"/>
</dbReference>
<evidence type="ECO:0000313" key="1">
    <source>
        <dbReference type="EMBL" id="KNC51024.1"/>
    </source>
</evidence>
<dbReference type="RefSeq" id="XP_013756491.1">
    <property type="nucleotide sequence ID" value="XM_013901037.1"/>
</dbReference>
<reference evidence="1 2" key="1">
    <citation type="submission" date="2010-05" db="EMBL/GenBank/DDBJ databases">
        <title>The Genome Sequence of Thecamonas trahens ATCC 50062.</title>
        <authorList>
            <consortium name="The Broad Institute Genome Sequencing Platform"/>
            <person name="Russ C."/>
            <person name="Cuomo C."/>
            <person name="Shea T."/>
            <person name="Young S.K."/>
            <person name="Zeng Q."/>
            <person name="Koehrsen M."/>
            <person name="Haas B."/>
            <person name="Borodovsky M."/>
            <person name="Guigo R."/>
            <person name="Alvarado L."/>
            <person name="Berlin A."/>
            <person name="Bochicchio J."/>
            <person name="Borenstein D."/>
            <person name="Chapman S."/>
            <person name="Chen Z."/>
            <person name="Freedman E."/>
            <person name="Gellesch M."/>
            <person name="Goldberg J."/>
            <person name="Griggs A."/>
            <person name="Gujja S."/>
            <person name="Heilman E."/>
            <person name="Heiman D."/>
            <person name="Hepburn T."/>
            <person name="Howarth C."/>
            <person name="Jen D."/>
            <person name="Larson L."/>
            <person name="Mehta T."/>
            <person name="Park D."/>
            <person name="Pearson M."/>
            <person name="Roberts A."/>
            <person name="Saif S."/>
            <person name="Shenoy N."/>
            <person name="Sisk P."/>
            <person name="Stolte C."/>
            <person name="Sykes S."/>
            <person name="Thomson T."/>
            <person name="Walk T."/>
            <person name="White J."/>
            <person name="Yandava C."/>
            <person name="Burger G."/>
            <person name="Gray M.W."/>
            <person name="Holland P.W.H."/>
            <person name="King N."/>
            <person name="Lang F.B.F."/>
            <person name="Roger A.J."/>
            <person name="Ruiz-Trillo I."/>
            <person name="Lander E."/>
            <person name="Nusbaum C."/>
        </authorList>
    </citation>
    <scope>NUCLEOTIDE SEQUENCE [LARGE SCALE GENOMIC DNA]</scope>
    <source>
        <strain evidence="1 2">ATCC 50062</strain>
    </source>
</reference>
<keyword evidence="2" id="KW-1185">Reference proteome</keyword>
<organism evidence="1 2">
    <name type="scientific">Thecamonas trahens ATCC 50062</name>
    <dbReference type="NCBI Taxonomy" id="461836"/>
    <lineage>
        <taxon>Eukaryota</taxon>
        <taxon>Apusozoa</taxon>
        <taxon>Apusomonadida</taxon>
        <taxon>Apusomonadidae</taxon>
        <taxon>Thecamonas</taxon>
    </lineage>
</organism>
<sequence>MAKFSADTAFARVFSSEAQVAPSLALRTTHVHARVLAVSQPLHLAVVGNGMLLDLYNLNPPKVAGDAPVLTYEDRISLLDCGQNDDSSPPLGPVVSLAFSPRDVLYIGTASGHVISFRIRKRVLAPGADVNPLFAQCLMQAHIAPNADVTAVLPSPVSKDIVLISLVPRSAGSVASLHTIYLDTGTVSIAPVSLQLALTTAIAFSPCGQFVATCDVDAVFRVWSVALSADEPNPRSLVLLPVYEWGDAAASAATSLTWSVDGSLMAQYPQLHVRGHQLVELSVPIPLAPGMWFEAGSMPDRDLDPVSRILAARGVDPIVWRSARLPFEPSHLVLSLALGSAALRFWPVAPNGDLASLEHVLQLEPIKLNGTDPRGMAVLPRSSADEPIILLILTDAGFNSIVLSPAPPPALADDSPPVDSHDATAQTGDALHNAVVAALAADDAAEAAAAADTAAADTAAADAAAANAAPPHHTRARHDAASLYALPPPPIRRAYPPRRESDKVGRLSDLAERVANLEAELVMVRNSFVVFSDAMTKDMARVLSTLNRLTS</sequence>
<dbReference type="Gene3D" id="2.130.10.10">
    <property type="entry name" value="YVTN repeat-like/Quinoprotein amine dehydrogenase"/>
    <property type="match status" value="1"/>
</dbReference>
<dbReference type="InterPro" id="IPR015943">
    <property type="entry name" value="WD40/YVTN_repeat-like_dom_sf"/>
</dbReference>
<proteinExistence type="predicted"/>
<evidence type="ECO:0000313" key="2">
    <source>
        <dbReference type="Proteomes" id="UP000054408"/>
    </source>
</evidence>
<dbReference type="InterPro" id="IPR011047">
    <property type="entry name" value="Quinoprotein_ADH-like_sf"/>
</dbReference>
<name>A0A0L0DFF6_THETB</name>
<dbReference type="Proteomes" id="UP000054408">
    <property type="component" value="Unassembled WGS sequence"/>
</dbReference>
<dbReference type="SUPFAM" id="SSF50998">
    <property type="entry name" value="Quinoprotein alcohol dehydrogenase-like"/>
    <property type="match status" value="1"/>
</dbReference>
<protein>
    <submittedName>
        <fullName evidence="1">Uncharacterized protein</fullName>
    </submittedName>
</protein>
<gene>
    <name evidence="1" type="ORF">AMSG_07000</name>
</gene>